<dbReference type="PROSITE" id="PS51330">
    <property type="entry name" value="DHFR_2"/>
    <property type="match status" value="1"/>
</dbReference>
<evidence type="ECO:0000256" key="5">
    <source>
        <dbReference type="ARBA" id="ARBA00022857"/>
    </source>
</evidence>
<evidence type="ECO:0000259" key="10">
    <source>
        <dbReference type="PROSITE" id="PS51330"/>
    </source>
</evidence>
<dbReference type="EC" id="1.5.1.3" evidence="3 8"/>
<dbReference type="GO" id="GO:0006730">
    <property type="term" value="P:one-carbon metabolic process"/>
    <property type="evidence" value="ECO:0007669"/>
    <property type="project" value="UniProtKB-KW"/>
</dbReference>
<dbReference type="CDD" id="cd00209">
    <property type="entry name" value="DHFR"/>
    <property type="match status" value="1"/>
</dbReference>
<dbReference type="PROSITE" id="PS00075">
    <property type="entry name" value="DHFR_1"/>
    <property type="match status" value="1"/>
</dbReference>
<dbReference type="InterPro" id="IPR001796">
    <property type="entry name" value="DHFR_dom"/>
</dbReference>
<dbReference type="GO" id="GO:0050661">
    <property type="term" value="F:NADP binding"/>
    <property type="evidence" value="ECO:0007669"/>
    <property type="project" value="InterPro"/>
</dbReference>
<comment type="catalytic activity">
    <reaction evidence="8">
        <text>(6S)-5,6,7,8-tetrahydrofolate + NADP(+) = 7,8-dihydrofolate + NADPH + H(+)</text>
        <dbReference type="Rhea" id="RHEA:15009"/>
        <dbReference type="ChEBI" id="CHEBI:15378"/>
        <dbReference type="ChEBI" id="CHEBI:57451"/>
        <dbReference type="ChEBI" id="CHEBI:57453"/>
        <dbReference type="ChEBI" id="CHEBI:57783"/>
        <dbReference type="ChEBI" id="CHEBI:58349"/>
        <dbReference type="EC" id="1.5.1.3"/>
    </reaction>
</comment>
<dbReference type="GO" id="GO:0046452">
    <property type="term" value="P:dihydrofolate metabolic process"/>
    <property type="evidence" value="ECO:0007669"/>
    <property type="project" value="TreeGrafter"/>
</dbReference>
<dbReference type="InterPro" id="IPR017925">
    <property type="entry name" value="DHFR_CS"/>
</dbReference>
<dbReference type="InterPro" id="IPR012259">
    <property type="entry name" value="DHFR"/>
</dbReference>
<evidence type="ECO:0000313" key="12">
    <source>
        <dbReference type="Proteomes" id="UP000501812"/>
    </source>
</evidence>
<name>A0A858RCX2_9BACT</name>
<reference evidence="11 12" key="1">
    <citation type="submission" date="2020-04" db="EMBL/GenBank/DDBJ databases">
        <title>Luteolibacter sp. G-1-1-1 isolated from soil.</title>
        <authorList>
            <person name="Dahal R.H."/>
        </authorList>
    </citation>
    <scope>NUCLEOTIDE SEQUENCE [LARGE SCALE GENOMIC DNA]</scope>
    <source>
        <strain evidence="11 12">G-1-1-1</strain>
    </source>
</reference>
<dbReference type="PRINTS" id="PR00070">
    <property type="entry name" value="DHFR"/>
</dbReference>
<keyword evidence="6 8" id="KW-0560">Oxidoreductase</keyword>
<evidence type="ECO:0000256" key="6">
    <source>
        <dbReference type="ARBA" id="ARBA00023002"/>
    </source>
</evidence>
<dbReference type="PIRSF" id="PIRSF000194">
    <property type="entry name" value="DHFR"/>
    <property type="match status" value="1"/>
</dbReference>
<keyword evidence="5 8" id="KW-0521">NADP</keyword>
<dbReference type="PANTHER" id="PTHR48069:SF3">
    <property type="entry name" value="DIHYDROFOLATE REDUCTASE"/>
    <property type="match status" value="1"/>
</dbReference>
<keyword evidence="12" id="KW-1185">Reference proteome</keyword>
<evidence type="ECO:0000313" key="11">
    <source>
        <dbReference type="EMBL" id="QJE94647.1"/>
    </source>
</evidence>
<evidence type="ECO:0000256" key="7">
    <source>
        <dbReference type="ARBA" id="ARBA00025067"/>
    </source>
</evidence>
<sequence>MSRLTAIVAMTPDRVIGRNGDLPWHLPEDLAFFKRTTSGHTIVMGRKTYESIGRPLPKRRNIVLTRDTAWSAPGVEVIHAPEDLESIPGLGEQVFIIGGAEIYAAFLGHLDELLVSWVFENYPGDTRFPEFEERFSQPELIETHEAFEVRRYLKPTAL</sequence>
<comment type="pathway">
    <text evidence="1 8">Cofactor biosynthesis; tetrahydrofolate biosynthesis; 5,6,7,8-tetrahydrofolate from 7,8-dihydrofolate: step 1/1.</text>
</comment>
<keyword evidence="4 8" id="KW-0554">One-carbon metabolism</keyword>
<comment type="similarity">
    <text evidence="2 8 9">Belongs to the dihydrofolate reductase family.</text>
</comment>
<organism evidence="11 12">
    <name type="scientific">Luteolibacter luteus</name>
    <dbReference type="NCBI Taxonomy" id="2728835"/>
    <lineage>
        <taxon>Bacteria</taxon>
        <taxon>Pseudomonadati</taxon>
        <taxon>Verrucomicrobiota</taxon>
        <taxon>Verrucomicrobiia</taxon>
        <taxon>Verrucomicrobiales</taxon>
        <taxon>Verrucomicrobiaceae</taxon>
        <taxon>Luteolibacter</taxon>
    </lineage>
</organism>
<comment type="function">
    <text evidence="7 8">Key enzyme in folate metabolism. Catalyzes an essential reaction for de novo glycine and purine synthesis, and for DNA precursor synthesis.</text>
</comment>
<evidence type="ECO:0000256" key="3">
    <source>
        <dbReference type="ARBA" id="ARBA00012856"/>
    </source>
</evidence>
<dbReference type="Pfam" id="PF00186">
    <property type="entry name" value="DHFR_1"/>
    <property type="match status" value="1"/>
</dbReference>
<evidence type="ECO:0000256" key="8">
    <source>
        <dbReference type="PIRNR" id="PIRNR000194"/>
    </source>
</evidence>
<dbReference type="KEGG" id="luo:HHL09_02230"/>
<dbReference type="GO" id="GO:0004146">
    <property type="term" value="F:dihydrofolate reductase activity"/>
    <property type="evidence" value="ECO:0007669"/>
    <property type="project" value="UniProtKB-EC"/>
</dbReference>
<evidence type="ECO:0000256" key="4">
    <source>
        <dbReference type="ARBA" id="ARBA00022563"/>
    </source>
</evidence>
<dbReference type="SUPFAM" id="SSF53597">
    <property type="entry name" value="Dihydrofolate reductase-like"/>
    <property type="match status" value="1"/>
</dbReference>
<dbReference type="GO" id="GO:0046654">
    <property type="term" value="P:tetrahydrofolate biosynthetic process"/>
    <property type="evidence" value="ECO:0007669"/>
    <property type="project" value="UniProtKB-UniPathway"/>
</dbReference>
<dbReference type="AlphaFoldDB" id="A0A858RCX2"/>
<dbReference type="GO" id="GO:0046655">
    <property type="term" value="P:folic acid metabolic process"/>
    <property type="evidence" value="ECO:0007669"/>
    <property type="project" value="TreeGrafter"/>
</dbReference>
<dbReference type="Gene3D" id="3.40.430.10">
    <property type="entry name" value="Dihydrofolate Reductase, subunit A"/>
    <property type="match status" value="1"/>
</dbReference>
<dbReference type="InterPro" id="IPR024072">
    <property type="entry name" value="DHFR-like_dom_sf"/>
</dbReference>
<dbReference type="RefSeq" id="WP_169452868.1">
    <property type="nucleotide sequence ID" value="NZ_CP051774.1"/>
</dbReference>
<proteinExistence type="inferred from homology"/>
<dbReference type="Proteomes" id="UP000501812">
    <property type="component" value="Chromosome"/>
</dbReference>
<gene>
    <name evidence="11" type="ORF">HHL09_02230</name>
</gene>
<dbReference type="PANTHER" id="PTHR48069">
    <property type="entry name" value="DIHYDROFOLATE REDUCTASE"/>
    <property type="match status" value="1"/>
</dbReference>
<feature type="domain" description="DHFR" evidence="10">
    <location>
        <begin position="3"/>
        <end position="158"/>
    </location>
</feature>
<evidence type="ECO:0000256" key="1">
    <source>
        <dbReference type="ARBA" id="ARBA00004903"/>
    </source>
</evidence>
<evidence type="ECO:0000256" key="2">
    <source>
        <dbReference type="ARBA" id="ARBA00009539"/>
    </source>
</evidence>
<dbReference type="UniPathway" id="UPA00077">
    <property type="reaction ID" value="UER00158"/>
</dbReference>
<evidence type="ECO:0000256" key="9">
    <source>
        <dbReference type="RuleBase" id="RU004474"/>
    </source>
</evidence>
<protein>
    <recommendedName>
        <fullName evidence="3 8">Dihydrofolate reductase</fullName>
        <ecNumber evidence="3 8">1.5.1.3</ecNumber>
    </recommendedName>
</protein>
<dbReference type="EMBL" id="CP051774">
    <property type="protein sequence ID" value="QJE94647.1"/>
    <property type="molecule type" value="Genomic_DNA"/>
</dbReference>
<dbReference type="GO" id="GO:0005829">
    <property type="term" value="C:cytosol"/>
    <property type="evidence" value="ECO:0007669"/>
    <property type="project" value="TreeGrafter"/>
</dbReference>
<accession>A0A858RCX2</accession>